<dbReference type="Pfam" id="PF12738">
    <property type="entry name" value="PTCB-BRCT"/>
    <property type="match status" value="1"/>
</dbReference>
<organism evidence="5">
    <name type="scientific">Selaginella moellendorffii</name>
    <name type="common">Spikemoss</name>
    <dbReference type="NCBI Taxonomy" id="88036"/>
    <lineage>
        <taxon>Eukaryota</taxon>
        <taxon>Viridiplantae</taxon>
        <taxon>Streptophyta</taxon>
        <taxon>Embryophyta</taxon>
        <taxon>Tracheophyta</taxon>
        <taxon>Lycopodiopsida</taxon>
        <taxon>Selaginellales</taxon>
        <taxon>Selaginellaceae</taxon>
        <taxon>Selaginella</taxon>
    </lineage>
</organism>
<dbReference type="Gramene" id="EFJ13818">
    <property type="protein sequence ID" value="EFJ13818"/>
    <property type="gene ID" value="SELMODRAFT_446235"/>
</dbReference>
<dbReference type="EMBL" id="GL377631">
    <property type="protein sequence ID" value="EFJ13818.1"/>
    <property type="molecule type" value="Genomic_DNA"/>
</dbReference>
<dbReference type="STRING" id="88036.D8SPP9"/>
<keyword evidence="5" id="KW-1185">Reference proteome</keyword>
<dbReference type="OMA" id="ANIELCW"/>
<evidence type="ECO:0000313" key="4">
    <source>
        <dbReference type="EMBL" id="EFJ13818.1"/>
    </source>
</evidence>
<proteinExistence type="predicted"/>
<dbReference type="Pfam" id="PF00533">
    <property type="entry name" value="BRCT"/>
    <property type="match status" value="1"/>
</dbReference>
<dbReference type="GO" id="GO:0007095">
    <property type="term" value="P:mitotic G2 DNA damage checkpoint signaling"/>
    <property type="evidence" value="ECO:0000318"/>
    <property type="project" value="GO_Central"/>
</dbReference>
<keyword evidence="1" id="KW-0677">Repeat</keyword>
<gene>
    <name evidence="4" type="primary">MEI1-2</name>
    <name evidence="4" type="ORF">SELMODRAFT_446235</name>
</gene>
<dbReference type="PANTHER" id="PTHR13561">
    <property type="entry name" value="DNA REPLICATION REGULATOR DPB11-RELATED"/>
    <property type="match status" value="1"/>
</dbReference>
<dbReference type="SMART" id="SM00292">
    <property type="entry name" value="BRCT"/>
    <property type="match status" value="4"/>
</dbReference>
<dbReference type="HOGENOM" id="CLU_304713_0_0_1"/>
<dbReference type="Gene3D" id="3.40.50.10190">
    <property type="entry name" value="BRCT domain"/>
    <property type="match status" value="4"/>
</dbReference>
<dbReference type="SUPFAM" id="SSF52113">
    <property type="entry name" value="BRCT domain"/>
    <property type="match status" value="4"/>
</dbReference>
<accession>D8SPP9</accession>
<evidence type="ECO:0000256" key="2">
    <source>
        <dbReference type="SAM" id="MobiDB-lite"/>
    </source>
</evidence>
<evidence type="ECO:0000256" key="1">
    <source>
        <dbReference type="ARBA" id="ARBA00022737"/>
    </source>
</evidence>
<dbReference type="InParanoid" id="D8SPP9"/>
<reference evidence="4 5" key="1">
    <citation type="journal article" date="2011" name="Science">
        <title>The Selaginella genome identifies genetic changes associated with the evolution of vascular plants.</title>
        <authorList>
            <person name="Banks J.A."/>
            <person name="Nishiyama T."/>
            <person name="Hasebe M."/>
            <person name="Bowman J.L."/>
            <person name="Gribskov M."/>
            <person name="dePamphilis C."/>
            <person name="Albert V.A."/>
            <person name="Aono N."/>
            <person name="Aoyama T."/>
            <person name="Ambrose B.A."/>
            <person name="Ashton N.W."/>
            <person name="Axtell M.J."/>
            <person name="Barker E."/>
            <person name="Barker M.S."/>
            <person name="Bennetzen J.L."/>
            <person name="Bonawitz N.D."/>
            <person name="Chapple C."/>
            <person name="Cheng C."/>
            <person name="Correa L.G."/>
            <person name="Dacre M."/>
            <person name="DeBarry J."/>
            <person name="Dreyer I."/>
            <person name="Elias M."/>
            <person name="Engstrom E.M."/>
            <person name="Estelle M."/>
            <person name="Feng L."/>
            <person name="Finet C."/>
            <person name="Floyd S.K."/>
            <person name="Frommer W.B."/>
            <person name="Fujita T."/>
            <person name="Gramzow L."/>
            <person name="Gutensohn M."/>
            <person name="Harholt J."/>
            <person name="Hattori M."/>
            <person name="Heyl A."/>
            <person name="Hirai T."/>
            <person name="Hiwatashi Y."/>
            <person name="Ishikawa M."/>
            <person name="Iwata M."/>
            <person name="Karol K.G."/>
            <person name="Koehler B."/>
            <person name="Kolukisaoglu U."/>
            <person name="Kubo M."/>
            <person name="Kurata T."/>
            <person name="Lalonde S."/>
            <person name="Li K."/>
            <person name="Li Y."/>
            <person name="Litt A."/>
            <person name="Lyons E."/>
            <person name="Manning G."/>
            <person name="Maruyama T."/>
            <person name="Michael T.P."/>
            <person name="Mikami K."/>
            <person name="Miyazaki S."/>
            <person name="Morinaga S."/>
            <person name="Murata T."/>
            <person name="Mueller-Roeber B."/>
            <person name="Nelson D.R."/>
            <person name="Obara M."/>
            <person name="Oguri Y."/>
            <person name="Olmstead R.G."/>
            <person name="Onodera N."/>
            <person name="Petersen B.L."/>
            <person name="Pils B."/>
            <person name="Prigge M."/>
            <person name="Rensing S.A."/>
            <person name="Riano-Pachon D.M."/>
            <person name="Roberts A.W."/>
            <person name="Sato Y."/>
            <person name="Scheller H.V."/>
            <person name="Schulz B."/>
            <person name="Schulz C."/>
            <person name="Shakirov E.V."/>
            <person name="Shibagaki N."/>
            <person name="Shinohara N."/>
            <person name="Shippen D.E."/>
            <person name="Soerensen I."/>
            <person name="Sotooka R."/>
            <person name="Sugimoto N."/>
            <person name="Sugita M."/>
            <person name="Sumikawa N."/>
            <person name="Tanurdzic M."/>
            <person name="Theissen G."/>
            <person name="Ulvskov P."/>
            <person name="Wakazuki S."/>
            <person name="Weng J.K."/>
            <person name="Willats W.W."/>
            <person name="Wipf D."/>
            <person name="Wolf P.G."/>
            <person name="Yang L."/>
            <person name="Zimmer A.D."/>
            <person name="Zhu Q."/>
            <person name="Mitros T."/>
            <person name="Hellsten U."/>
            <person name="Loque D."/>
            <person name="Otillar R."/>
            <person name="Salamov A."/>
            <person name="Schmutz J."/>
            <person name="Shapiro H."/>
            <person name="Lindquist E."/>
            <person name="Lucas S."/>
            <person name="Rokhsar D."/>
            <person name="Grigoriev I.V."/>
        </authorList>
    </citation>
    <scope>NUCLEOTIDE SEQUENCE [LARGE SCALE GENOMIC DNA]</scope>
</reference>
<dbReference type="PROSITE" id="PS50172">
    <property type="entry name" value="BRCT"/>
    <property type="match status" value="4"/>
</dbReference>
<protein>
    <submittedName>
        <fullName evidence="4">Uncharacterized protein MEI1-2</fullName>
    </submittedName>
</protein>
<dbReference type="InterPro" id="IPR001357">
    <property type="entry name" value="BRCT_dom"/>
</dbReference>
<dbReference type="CDD" id="cd00027">
    <property type="entry name" value="BRCT"/>
    <property type="match status" value="2"/>
</dbReference>
<feature type="domain" description="BRCT" evidence="3">
    <location>
        <begin position="324"/>
        <end position="409"/>
    </location>
</feature>
<dbReference type="InterPro" id="IPR036420">
    <property type="entry name" value="BRCT_dom_sf"/>
</dbReference>
<evidence type="ECO:0000313" key="5">
    <source>
        <dbReference type="Proteomes" id="UP000001514"/>
    </source>
</evidence>
<dbReference type="PANTHER" id="PTHR13561:SF20">
    <property type="entry name" value="DNA TOPOISOMERASE 2-BINDING PROTEIN 1"/>
    <property type="match status" value="1"/>
</dbReference>
<dbReference type="KEGG" id="smo:SELMODRAFT_446235"/>
<feature type="region of interest" description="Disordered" evidence="2">
    <location>
        <begin position="665"/>
        <end position="693"/>
    </location>
</feature>
<dbReference type="Proteomes" id="UP000001514">
    <property type="component" value="Unassembled WGS sequence"/>
</dbReference>
<feature type="region of interest" description="Disordered" evidence="2">
    <location>
        <begin position="527"/>
        <end position="546"/>
    </location>
</feature>
<dbReference type="AlphaFoldDB" id="D8SPP9"/>
<feature type="domain" description="BRCT" evidence="3">
    <location>
        <begin position="74"/>
        <end position="158"/>
    </location>
</feature>
<evidence type="ECO:0000259" key="3">
    <source>
        <dbReference type="PROSITE" id="PS50172"/>
    </source>
</evidence>
<dbReference type="GO" id="GO:0006270">
    <property type="term" value="P:DNA replication initiation"/>
    <property type="evidence" value="ECO:0000318"/>
    <property type="project" value="GO_Central"/>
</dbReference>
<sequence length="975" mass="105672">MALFAGDKLYLSRNLLPPDVIDSLHDILRQHGAQDKARSLQDKGCQILGPQCVFQCAKMSKPLPRRPCTCCLALEGIRVHATGFDDSKLKSKIEWLVTSMCGTLDASVSSSTDFVIAKGVSSPAYQVACQQKKPVVGLSWLELCSREHQLVPHRPHKLSPLSGLNICATQLQCKREMTLAWSMTCRKASVIRLWPISVIQPDDMKRLVDIVLDGGATRYIELNKTVTHIVLGSVSDSEVKSVQRATAGGAIQVVTSAWLEECAQTRQEIGVANTHVPSQMLPGSLSSDVLPQKPHRVQSLDISPATAVVLETVSAANSDMKEQKEKGVFSGVTFAFLEKTSCYEVIKKEIVEGIKAAGGAFEDACSKADYLIGFHGSPSPKLNVSIVSIHWLQQCLLEGKLLDTKGHVLYRPLPCRIPLPGFESFRLCISQYDDKDRTLCRHLCGLLGAKFNNTLTKKVTHLLCKAGDGDKFQAAVLLGIPAVTIEWLYACVGQNAVVSLEDYSVQAPPSGRSCIEVVTQKSRSEGICSGKRKSSNSRSSDTCKRPAACDEGGFDAWEVLTASWSTTGAESNRPDIAKHTQATLGGHAKDLSQLGVEIEDSMPSQPDVAAAIENLLAQTGKAKWEGNLSGEEENEYDVSFCLKCLCAANLDGCQLLSEAAVRDKGSLPSENAKAGRVLEHEGDSNALSNGGDSGHEEFQIESQIVAYDEDHSGKQMIMERLQRPTSSCHATGGNAVHFHVSLDMFTLLASSFSGIFHVTCHDEIDVCIKGDTIRTLGNTKPGEHLWKISVEAPKSTKTLCYLLEANTFYPRPTGASFVGVALWPCPLERRSDDRKEALHSPEFDAVGAVGSVSSGRTRNGKLRSALRLRCNHASSLRREYFAAHDQAALESSCSGASPQAQQLLLLLLLEELLDVVLVVELVLPLGTGAANTLGLLLLVSAAANIELCWNGNKSRPSPRLECLGSRNLRCNHLKI</sequence>
<dbReference type="FunCoup" id="D8SPP9">
    <property type="interactions" value="1349"/>
</dbReference>
<dbReference type="eggNOG" id="KOG1929">
    <property type="taxonomic scope" value="Eukaryota"/>
</dbReference>
<feature type="domain" description="BRCT" evidence="3">
    <location>
        <begin position="203"/>
        <end position="276"/>
    </location>
</feature>
<dbReference type="GO" id="GO:0033314">
    <property type="term" value="P:mitotic DNA replication checkpoint signaling"/>
    <property type="evidence" value="ECO:0000318"/>
    <property type="project" value="GO_Central"/>
</dbReference>
<feature type="domain" description="BRCT" evidence="3">
    <location>
        <begin position="422"/>
        <end position="505"/>
    </location>
</feature>
<name>D8SPP9_SELML</name>